<dbReference type="PANTHER" id="PTHR33281:SF19">
    <property type="entry name" value="VOLTAGE-DEPENDENT ANION CHANNEL-FORMING PROTEIN YNEE"/>
    <property type="match status" value="1"/>
</dbReference>
<dbReference type="PANTHER" id="PTHR33281">
    <property type="entry name" value="UPF0187 PROTEIN YNEE"/>
    <property type="match status" value="1"/>
</dbReference>
<evidence type="ECO:0000256" key="3">
    <source>
        <dbReference type="ARBA" id="ARBA00022475"/>
    </source>
</evidence>
<accession>A0A1Q8ZTW2</accession>
<keyword evidence="2" id="KW-0813">Transport</keyword>
<dbReference type="Proteomes" id="UP000186894">
    <property type="component" value="Unassembled WGS sequence"/>
</dbReference>
<evidence type="ECO:0000256" key="9">
    <source>
        <dbReference type="SAM" id="Phobius"/>
    </source>
</evidence>
<sequence length="305" mass="33741">MIVRDRPTLFTLFFTLRGSILPNILPQLVLVAVLSSLVVFGHHTYPGIVPSFSGAPIAIMGVTISLFLGFRNNACYDRWWEGRKLWGQMLVSARSLARQTLVLEVRGQALARRRILSLIIAFGFAMVQHLRPQAASNAGLNRLTAQDIADLQASRNGPDLLLRKVSTELATLQQQGHLTDVDFATLDRSLSELAGVQGACERIRNTPVPFAYSLLLHRTAHIFCFILPFGFDDVLGWFTPLASAIMAYTFFGLDALGDELEEPFGMQPNNLPIDAMARTIEINLLEALGERDLPPTPQPQGFVLM</sequence>
<organism evidence="10 11">
    <name type="scientific">Rhizobium oryziradicis</name>
    <dbReference type="NCBI Taxonomy" id="1867956"/>
    <lineage>
        <taxon>Bacteria</taxon>
        <taxon>Pseudomonadati</taxon>
        <taxon>Pseudomonadota</taxon>
        <taxon>Alphaproteobacteria</taxon>
        <taxon>Hyphomicrobiales</taxon>
        <taxon>Rhizobiaceae</taxon>
        <taxon>Rhizobium/Agrobacterium group</taxon>
        <taxon>Rhizobium</taxon>
    </lineage>
</organism>
<dbReference type="AlphaFoldDB" id="A0A1Q8ZTW2"/>
<dbReference type="STRING" id="1867956.BJF95_09960"/>
<reference evidence="10 11" key="1">
    <citation type="submission" date="2016-09" db="EMBL/GenBank/DDBJ databases">
        <title>Rhizobium oryziradicis sp. nov., isolated from the root of rice.</title>
        <authorList>
            <person name="Zhao J."/>
            <person name="Zhang X."/>
        </authorList>
    </citation>
    <scope>NUCLEOTIDE SEQUENCE [LARGE SCALE GENOMIC DNA]</scope>
    <source>
        <strain evidence="10 11">N19</strain>
    </source>
</reference>
<evidence type="ECO:0000313" key="11">
    <source>
        <dbReference type="Proteomes" id="UP000186894"/>
    </source>
</evidence>
<gene>
    <name evidence="10" type="ORF">BJF95_09960</name>
</gene>
<feature type="transmembrane region" description="Helical" evidence="9">
    <location>
        <begin position="237"/>
        <end position="256"/>
    </location>
</feature>
<name>A0A1Q8ZTW2_9HYPH</name>
<evidence type="ECO:0000256" key="1">
    <source>
        <dbReference type="ARBA" id="ARBA00004651"/>
    </source>
</evidence>
<feature type="transmembrane region" description="Helical" evidence="9">
    <location>
        <begin position="48"/>
        <end position="70"/>
    </location>
</feature>
<evidence type="ECO:0000256" key="6">
    <source>
        <dbReference type="ARBA" id="ARBA00023065"/>
    </source>
</evidence>
<comment type="subcellular location">
    <subcellularLocation>
        <location evidence="1">Cell membrane</location>
        <topology evidence="1">Multi-pass membrane protein</topology>
    </subcellularLocation>
</comment>
<dbReference type="Pfam" id="PF25539">
    <property type="entry name" value="Bestrophin_2"/>
    <property type="match status" value="1"/>
</dbReference>
<dbReference type="EMBL" id="MKIM01000024">
    <property type="protein sequence ID" value="OLP45506.1"/>
    <property type="molecule type" value="Genomic_DNA"/>
</dbReference>
<evidence type="ECO:0000256" key="4">
    <source>
        <dbReference type="ARBA" id="ARBA00022692"/>
    </source>
</evidence>
<keyword evidence="3" id="KW-1003">Cell membrane</keyword>
<evidence type="ECO:0000313" key="10">
    <source>
        <dbReference type="EMBL" id="OLP45506.1"/>
    </source>
</evidence>
<evidence type="ECO:0000256" key="7">
    <source>
        <dbReference type="ARBA" id="ARBA00023136"/>
    </source>
</evidence>
<keyword evidence="4 9" id="KW-0812">Transmembrane</keyword>
<comment type="caution">
    <text evidence="10">The sequence shown here is derived from an EMBL/GenBank/DDBJ whole genome shotgun (WGS) entry which is preliminary data.</text>
</comment>
<protein>
    <submittedName>
        <fullName evidence="10">Bestrophin</fullName>
    </submittedName>
</protein>
<keyword evidence="5 9" id="KW-1133">Transmembrane helix</keyword>
<evidence type="ECO:0000256" key="2">
    <source>
        <dbReference type="ARBA" id="ARBA00022448"/>
    </source>
</evidence>
<dbReference type="GO" id="GO:0005254">
    <property type="term" value="F:chloride channel activity"/>
    <property type="evidence" value="ECO:0007669"/>
    <property type="project" value="InterPro"/>
</dbReference>
<dbReference type="OrthoDB" id="445589at2"/>
<evidence type="ECO:0000256" key="8">
    <source>
        <dbReference type="ARBA" id="ARBA00034708"/>
    </source>
</evidence>
<dbReference type="GO" id="GO:0005886">
    <property type="term" value="C:plasma membrane"/>
    <property type="evidence" value="ECO:0007669"/>
    <property type="project" value="UniProtKB-SubCell"/>
</dbReference>
<comment type="similarity">
    <text evidence="8">Belongs to the anion channel-forming bestrophin (TC 1.A.46) family.</text>
</comment>
<keyword evidence="6" id="KW-0406">Ion transport</keyword>
<keyword evidence="11" id="KW-1185">Reference proteome</keyword>
<feature type="transmembrane region" description="Helical" evidence="9">
    <location>
        <begin position="20"/>
        <end position="42"/>
    </location>
</feature>
<proteinExistence type="inferred from homology"/>
<keyword evidence="7 9" id="KW-0472">Membrane</keyword>
<dbReference type="InterPro" id="IPR044669">
    <property type="entry name" value="YneE/VCCN1/2-like"/>
</dbReference>
<evidence type="ECO:0000256" key="5">
    <source>
        <dbReference type="ARBA" id="ARBA00022989"/>
    </source>
</evidence>
<dbReference type="RefSeq" id="WP_075638521.1">
    <property type="nucleotide sequence ID" value="NZ_MKIM01000024.1"/>
</dbReference>